<evidence type="ECO:0000313" key="6">
    <source>
        <dbReference type="EMBL" id="CAD8075724.1"/>
    </source>
</evidence>
<organism evidence="6 7">
    <name type="scientific">Paramecium primaurelia</name>
    <dbReference type="NCBI Taxonomy" id="5886"/>
    <lineage>
        <taxon>Eukaryota</taxon>
        <taxon>Sar</taxon>
        <taxon>Alveolata</taxon>
        <taxon>Ciliophora</taxon>
        <taxon>Intramacronucleata</taxon>
        <taxon>Oligohymenophorea</taxon>
        <taxon>Peniculida</taxon>
        <taxon>Parameciidae</taxon>
        <taxon>Paramecium</taxon>
    </lineage>
</organism>
<keyword evidence="2 5" id="KW-0812">Transmembrane</keyword>
<evidence type="ECO:0000256" key="1">
    <source>
        <dbReference type="ARBA" id="ARBA00004141"/>
    </source>
</evidence>
<dbReference type="GO" id="GO:0031464">
    <property type="term" value="C:Cul4A-RING E3 ubiquitin ligase complex"/>
    <property type="evidence" value="ECO:0007669"/>
    <property type="project" value="TreeGrafter"/>
</dbReference>
<dbReference type="GO" id="GO:0016020">
    <property type="term" value="C:membrane"/>
    <property type="evidence" value="ECO:0007669"/>
    <property type="project" value="UniProtKB-SubCell"/>
</dbReference>
<dbReference type="PANTHER" id="PTHR14255:SF3">
    <property type="entry name" value="SULFITE EXPORTER TAUE_SAFE FAMILY PROTEIN 5-RELATED"/>
    <property type="match status" value="1"/>
</dbReference>
<gene>
    <name evidence="6" type="ORF">PPRIM_AZ9-3.1.T0550030</name>
</gene>
<dbReference type="PANTHER" id="PTHR14255">
    <property type="entry name" value="CEREBLON"/>
    <property type="match status" value="1"/>
</dbReference>
<comment type="caution">
    <text evidence="6">The sequence shown here is derived from an EMBL/GenBank/DDBJ whole genome shotgun (WGS) entry which is preliminary data.</text>
</comment>
<feature type="transmembrane region" description="Helical" evidence="5">
    <location>
        <begin position="84"/>
        <end position="104"/>
    </location>
</feature>
<protein>
    <submittedName>
        <fullName evidence="6">Uncharacterized protein</fullName>
    </submittedName>
</protein>
<feature type="transmembrane region" description="Helical" evidence="5">
    <location>
        <begin position="110"/>
        <end position="129"/>
    </location>
</feature>
<accession>A0A8S1MLC4</accession>
<comment type="subcellular location">
    <subcellularLocation>
        <location evidence="1">Membrane</location>
        <topology evidence="1">Multi-pass membrane protein</topology>
    </subcellularLocation>
</comment>
<keyword evidence="3 5" id="KW-1133">Transmembrane helix</keyword>
<feature type="transmembrane region" description="Helical" evidence="5">
    <location>
        <begin position="362"/>
        <end position="383"/>
    </location>
</feature>
<feature type="transmembrane region" description="Helical" evidence="5">
    <location>
        <begin position="215"/>
        <end position="233"/>
    </location>
</feature>
<dbReference type="GO" id="GO:0016567">
    <property type="term" value="P:protein ubiquitination"/>
    <property type="evidence" value="ECO:0007669"/>
    <property type="project" value="TreeGrafter"/>
</dbReference>
<feature type="transmembrane region" description="Helical" evidence="5">
    <location>
        <begin position="302"/>
        <end position="323"/>
    </location>
</feature>
<proteinExistence type="predicted"/>
<evidence type="ECO:0000313" key="7">
    <source>
        <dbReference type="Proteomes" id="UP000688137"/>
    </source>
</evidence>
<keyword evidence="7" id="KW-1185">Reference proteome</keyword>
<evidence type="ECO:0000256" key="2">
    <source>
        <dbReference type="ARBA" id="ARBA00022692"/>
    </source>
</evidence>
<dbReference type="Proteomes" id="UP000688137">
    <property type="component" value="Unassembled WGS sequence"/>
</dbReference>
<dbReference type="InterPro" id="IPR002781">
    <property type="entry name" value="TM_pro_TauE-like"/>
</dbReference>
<reference evidence="6" key="1">
    <citation type="submission" date="2021-01" db="EMBL/GenBank/DDBJ databases">
        <authorList>
            <consortium name="Genoscope - CEA"/>
            <person name="William W."/>
        </authorList>
    </citation>
    <scope>NUCLEOTIDE SEQUENCE</scope>
</reference>
<dbReference type="Pfam" id="PF01925">
    <property type="entry name" value="TauE"/>
    <property type="match status" value="2"/>
</dbReference>
<feature type="transmembrane region" description="Helical" evidence="5">
    <location>
        <begin position="186"/>
        <end position="209"/>
    </location>
</feature>
<dbReference type="AlphaFoldDB" id="A0A8S1MLC4"/>
<evidence type="ECO:0000256" key="4">
    <source>
        <dbReference type="ARBA" id="ARBA00023136"/>
    </source>
</evidence>
<sequence>MEQELPSLSEPFTWISYAILGSLVGLAQAGGIGGGPIVSPVMMVLFGCSSKQAIWNTYIMLFGGSIGNFARLGREKISDGSSPLINYQLVQITLPLLLAGAIFGVASGKWLPKLVIVIFLFAILLNVFLKTKSVYKKIRDKERNDFLVQVEMKEIIFTDYSTLPQDLQQLKQNESKLYPTDNLKEIALSVIIVVTLTLLKGAATIPSILGIDYCGYEYHLINFMIFVIGFYNVQRYRQQIKKDEILKESLGYDFSGGKISQVYEITVKSSMKAGFLGGLVGLGGGVVLTPVWLETGINPARAAASATFTVMFTSFISVFIIALSGGYHLSQFLILASVSGCGSYLVAGVLKRIVKKYKRESIIIQVLLFVIAFGLVVLPIQSIKDVYYNPLSSIQFGRLC</sequence>
<dbReference type="EMBL" id="CAJJDM010000055">
    <property type="protein sequence ID" value="CAD8075724.1"/>
    <property type="molecule type" value="Genomic_DNA"/>
</dbReference>
<keyword evidence="4 5" id="KW-0472">Membrane</keyword>
<name>A0A8S1MLC4_PARPR</name>
<feature type="transmembrane region" description="Helical" evidence="5">
    <location>
        <begin position="53"/>
        <end position="72"/>
    </location>
</feature>
<evidence type="ECO:0000256" key="3">
    <source>
        <dbReference type="ARBA" id="ARBA00022989"/>
    </source>
</evidence>
<feature type="transmembrane region" description="Helical" evidence="5">
    <location>
        <begin position="12"/>
        <end position="33"/>
    </location>
</feature>
<evidence type="ECO:0000256" key="5">
    <source>
        <dbReference type="SAM" id="Phobius"/>
    </source>
</evidence>
<dbReference type="OMA" id="LWQSGKS"/>